<feature type="compositionally biased region" description="Basic and acidic residues" evidence="1">
    <location>
        <begin position="106"/>
        <end position="121"/>
    </location>
</feature>
<dbReference type="Proteomes" id="UP001229409">
    <property type="component" value="Unassembled WGS sequence"/>
</dbReference>
<feature type="region of interest" description="Disordered" evidence="1">
    <location>
        <begin position="106"/>
        <end position="186"/>
    </location>
</feature>
<dbReference type="RefSeq" id="WP_279836133.1">
    <property type="nucleotide sequence ID" value="NZ_JARVWT010000016.1"/>
</dbReference>
<feature type="compositionally biased region" description="Pro residues" evidence="1">
    <location>
        <begin position="163"/>
        <end position="176"/>
    </location>
</feature>
<comment type="caution">
    <text evidence="2">The sequence shown here is derived from an EMBL/GenBank/DDBJ whole genome shotgun (WGS) entry which is preliminary data.</text>
</comment>
<name>A0AAP4A2X2_PAEPO</name>
<dbReference type="AlphaFoldDB" id="A0AAP4A2X2"/>
<accession>A0AAP4A2X2</accession>
<gene>
    <name evidence="2" type="ORF">QDS18_25620</name>
</gene>
<protein>
    <recommendedName>
        <fullName evidence="4">Replication protein</fullName>
    </recommendedName>
</protein>
<reference evidence="2" key="1">
    <citation type="submission" date="2023-04" db="EMBL/GenBank/DDBJ databases">
        <title>Uncovering the Secrets of Slow-Growing Bacteria in Tropical Savanna Soil through Cultivation and Genomic Analysis.</title>
        <authorList>
            <person name="Goncalves O.S."/>
            <person name="Santana M.F."/>
        </authorList>
    </citation>
    <scope>NUCLEOTIDE SEQUENCE</scope>
    <source>
        <strain evidence="2">ANTI</strain>
    </source>
</reference>
<organism evidence="2 3">
    <name type="scientific">Paenibacillus polymyxa</name>
    <name type="common">Bacillus polymyxa</name>
    <dbReference type="NCBI Taxonomy" id="1406"/>
    <lineage>
        <taxon>Bacteria</taxon>
        <taxon>Bacillati</taxon>
        <taxon>Bacillota</taxon>
        <taxon>Bacilli</taxon>
        <taxon>Bacillales</taxon>
        <taxon>Paenibacillaceae</taxon>
        <taxon>Paenibacillus</taxon>
    </lineage>
</organism>
<dbReference type="EMBL" id="JARVWT010000016">
    <property type="protein sequence ID" value="MDH2334256.1"/>
    <property type="molecule type" value="Genomic_DNA"/>
</dbReference>
<evidence type="ECO:0000256" key="1">
    <source>
        <dbReference type="SAM" id="MobiDB-lite"/>
    </source>
</evidence>
<evidence type="ECO:0008006" key="4">
    <source>
        <dbReference type="Google" id="ProtNLM"/>
    </source>
</evidence>
<feature type="region of interest" description="Disordered" evidence="1">
    <location>
        <begin position="277"/>
        <end position="309"/>
    </location>
</feature>
<sequence>MAWIESHQGTDRHPKTRKLCRKLGISTPAAVGHLHMFWWWAMDFAQDGDISRYGPDDIADAIEWEGDSEQLYSALVEAGFIDETETGREIHDWYAYAGRLIETRKKDADRKRRDREKRKAAADLSAGCPPDIPRTDEGQRSESTRDLNPNPNHNQYKDKDYCPEPPPAGQDDPPPSGKGKKPDKYGPDNTYYKMAVYFKGKVDEMAKGEGIEHLTARSNMQTWADDFRKLVELDKQSDTRLIQDVMDWVVKDNFWCRNVLSAESFRKQFGKLVLAMRKPNRQPRPAGRSDKQSIDIVQDQEPAPEVSQEEYEELLRLAERMESGKGEQR</sequence>
<proteinExistence type="predicted"/>
<evidence type="ECO:0000313" key="2">
    <source>
        <dbReference type="EMBL" id="MDH2334256.1"/>
    </source>
</evidence>
<feature type="compositionally biased region" description="Basic and acidic residues" evidence="1">
    <location>
        <begin position="133"/>
        <end position="145"/>
    </location>
</feature>
<evidence type="ECO:0000313" key="3">
    <source>
        <dbReference type="Proteomes" id="UP001229409"/>
    </source>
</evidence>